<evidence type="ECO:0000256" key="1">
    <source>
        <dbReference type="SAM" id="SignalP"/>
    </source>
</evidence>
<keyword evidence="4" id="KW-1185">Reference proteome</keyword>
<evidence type="ECO:0000313" key="3">
    <source>
        <dbReference type="EMBL" id="ACN82755.1"/>
    </source>
</evidence>
<keyword evidence="1" id="KW-0732">Signal</keyword>
<dbReference type="InterPro" id="IPR019223">
    <property type="entry name" value="DUF2147"/>
</dbReference>
<sequence>MQIIFNKLRKIMKKKFLFVSALLMFSVLALNAQDVKANDIVGLWYAEKDSLGRIPVVEIYEEGGKYYGYSFAYKESYYGPDSLDEKNPNPQLRKLPLKGLVYIMGLSFDKKEWNGGKIYNPYDGKTYNGKISIDKEGRLILRGSIDKSGVFGKSMKWTRVPYSDKSRFTPLKRSELRKLN</sequence>
<feature type="domain" description="DUF2147" evidence="2">
    <location>
        <begin position="42"/>
        <end position="159"/>
    </location>
</feature>
<dbReference type="PANTHER" id="PTHR36919">
    <property type="entry name" value="BLR1215 PROTEIN"/>
    <property type="match status" value="1"/>
</dbReference>
<dbReference type="KEGG" id="bhy:BHWA1_00255"/>
<feature type="chain" id="PRO_5017317901" evidence="1">
    <location>
        <begin position="33"/>
        <end position="180"/>
    </location>
</feature>
<gene>
    <name evidence="3" type="ordered locus">BHWA1_00255</name>
</gene>
<protein>
    <submittedName>
        <fullName evidence="3">Signal peptide protein</fullName>
    </submittedName>
</protein>
<organism evidence="3 4">
    <name type="scientific">Brachyspira hyodysenteriae (strain ATCC 49526 / WA1)</name>
    <dbReference type="NCBI Taxonomy" id="565034"/>
    <lineage>
        <taxon>Bacteria</taxon>
        <taxon>Pseudomonadati</taxon>
        <taxon>Spirochaetota</taxon>
        <taxon>Spirochaetia</taxon>
        <taxon>Brachyspirales</taxon>
        <taxon>Brachyspiraceae</taxon>
        <taxon>Brachyspira</taxon>
    </lineage>
</organism>
<accession>A0A3B6V8G8</accession>
<feature type="signal peptide" evidence="1">
    <location>
        <begin position="1"/>
        <end position="32"/>
    </location>
</feature>
<dbReference type="PANTHER" id="PTHR36919:SF2">
    <property type="entry name" value="BLL6627 PROTEIN"/>
    <property type="match status" value="1"/>
</dbReference>
<reference evidence="3 4" key="1">
    <citation type="journal article" date="2009" name="PLoS ONE">
        <title>Genome sequence of the pathogenic intestinal spirochete Brachyspira hyodysenteriae reveals adaptations to its lifestyle in the porcine large intestine.</title>
        <authorList>
            <person name="Bellgard M.I."/>
            <person name="Wanchanthuek P."/>
            <person name="La T."/>
            <person name="Ryan K."/>
            <person name="Moolhuijzen P."/>
            <person name="Albertyn Z."/>
            <person name="Shaban B."/>
            <person name="Motro Y."/>
            <person name="Dunn D.S."/>
            <person name="Schibeci D."/>
            <person name="Hunter A."/>
            <person name="Barrero R."/>
            <person name="Phillips N.D."/>
            <person name="Hampson D.J."/>
        </authorList>
    </citation>
    <scope>NUCLEOTIDE SEQUENCE [LARGE SCALE GENOMIC DNA]</scope>
    <source>
        <strain evidence="4">ATCC 49526 / WA1</strain>
    </source>
</reference>
<dbReference type="STRING" id="565034.BHWA1_00255"/>
<dbReference type="Pfam" id="PF09917">
    <property type="entry name" value="DUF2147"/>
    <property type="match status" value="1"/>
</dbReference>
<dbReference type="Proteomes" id="UP000001803">
    <property type="component" value="Chromosome"/>
</dbReference>
<dbReference type="EMBL" id="CP001357">
    <property type="protein sequence ID" value="ACN82755.1"/>
    <property type="molecule type" value="Genomic_DNA"/>
</dbReference>
<evidence type="ECO:0000313" key="4">
    <source>
        <dbReference type="Proteomes" id="UP000001803"/>
    </source>
</evidence>
<name>A0A3B6V8G8_BRAHW</name>
<evidence type="ECO:0000259" key="2">
    <source>
        <dbReference type="Pfam" id="PF09917"/>
    </source>
</evidence>
<dbReference type="AlphaFoldDB" id="A0A3B6V8G8"/>
<dbReference type="Gene3D" id="2.40.128.520">
    <property type="match status" value="1"/>
</dbReference>
<proteinExistence type="predicted"/>